<dbReference type="Proteomes" id="UP001476798">
    <property type="component" value="Unassembled WGS sequence"/>
</dbReference>
<organism evidence="1 2">
    <name type="scientific">Goodea atripinnis</name>
    <dbReference type="NCBI Taxonomy" id="208336"/>
    <lineage>
        <taxon>Eukaryota</taxon>
        <taxon>Metazoa</taxon>
        <taxon>Chordata</taxon>
        <taxon>Craniata</taxon>
        <taxon>Vertebrata</taxon>
        <taxon>Euteleostomi</taxon>
        <taxon>Actinopterygii</taxon>
        <taxon>Neopterygii</taxon>
        <taxon>Teleostei</taxon>
        <taxon>Neoteleostei</taxon>
        <taxon>Acanthomorphata</taxon>
        <taxon>Ovalentaria</taxon>
        <taxon>Atherinomorphae</taxon>
        <taxon>Cyprinodontiformes</taxon>
        <taxon>Goodeidae</taxon>
        <taxon>Goodea</taxon>
    </lineage>
</organism>
<comment type="caution">
    <text evidence="1">The sequence shown here is derived from an EMBL/GenBank/DDBJ whole genome shotgun (WGS) entry which is preliminary data.</text>
</comment>
<protein>
    <submittedName>
        <fullName evidence="1">Uncharacterized protein</fullName>
    </submittedName>
</protein>
<keyword evidence="2" id="KW-1185">Reference proteome</keyword>
<gene>
    <name evidence="1" type="ORF">GOODEAATRI_024310</name>
</gene>
<name>A0ABV0Q0P4_9TELE</name>
<reference evidence="1 2" key="1">
    <citation type="submission" date="2021-06" db="EMBL/GenBank/DDBJ databases">
        <authorList>
            <person name="Palmer J.M."/>
        </authorList>
    </citation>
    <scope>NUCLEOTIDE SEQUENCE [LARGE SCALE GENOMIC DNA]</scope>
    <source>
        <strain evidence="1 2">GA_2019</strain>
        <tissue evidence="1">Muscle</tissue>
    </source>
</reference>
<sequence>CMNAASQLLQAKDANILKATTLLQNAISVLMEFREQFAEAQSATLALARKWGSQTQFEATRARKLSVTLMNFLKTATSLTQRATFGCLFLMPVLILSSSNCPKDSPA</sequence>
<accession>A0ABV0Q0P4</accession>
<evidence type="ECO:0000313" key="2">
    <source>
        <dbReference type="Proteomes" id="UP001476798"/>
    </source>
</evidence>
<feature type="non-terminal residue" evidence="1">
    <location>
        <position position="1"/>
    </location>
</feature>
<dbReference type="EMBL" id="JAHRIO010092662">
    <property type="protein sequence ID" value="MEQ2189340.1"/>
    <property type="molecule type" value="Genomic_DNA"/>
</dbReference>
<proteinExistence type="predicted"/>
<evidence type="ECO:0000313" key="1">
    <source>
        <dbReference type="EMBL" id="MEQ2189340.1"/>
    </source>
</evidence>